<dbReference type="PANTHER" id="PTHR11439">
    <property type="entry name" value="GAG-POL-RELATED RETROTRANSPOSON"/>
    <property type="match status" value="1"/>
</dbReference>
<keyword evidence="1" id="KW-1185">Reference proteome</keyword>
<dbReference type="CDD" id="cd09272">
    <property type="entry name" value="RNase_HI_RT_Ty1"/>
    <property type="match status" value="1"/>
</dbReference>
<dbReference type="Proteomes" id="UP000827889">
    <property type="component" value="Chromosome 11"/>
</dbReference>
<accession>A0ABM3GVR2</accession>
<name>A0ABM3GVR2_9MYRT</name>
<protein>
    <submittedName>
        <fullName evidence="2">Secreted RxLR effector protein 161-like</fullName>
    </submittedName>
</protein>
<sequence>MDAEIKAIKKNGTWELTDLPEGQKTIVVKWVYKTKMNKNGEIEKYKALRGKRLQAGIWSGLQRATRPDIMHPVSLISSYMENPTEKYLQATKRILRYLRGIATFGLFYKKGEKSELLGFTDSDYAGDMDDRKSTSGYVFMLGSGAVSWCSKKQPIVTLSTIEAEFVATTSSACQAFWLRKVL</sequence>
<reference evidence="2" key="1">
    <citation type="submission" date="2025-08" db="UniProtKB">
        <authorList>
            <consortium name="RefSeq"/>
        </authorList>
    </citation>
    <scope>IDENTIFICATION</scope>
    <source>
        <tissue evidence="2">Leaf</tissue>
    </source>
</reference>
<dbReference type="PANTHER" id="PTHR11439:SF517">
    <property type="entry name" value="CYSTEINE-RICH RLK (RECEPTOR-LIKE PROTEIN KINASE) 8"/>
    <property type="match status" value="1"/>
</dbReference>
<evidence type="ECO:0000313" key="2">
    <source>
        <dbReference type="RefSeq" id="XP_048128416.1"/>
    </source>
</evidence>
<gene>
    <name evidence="2" type="primary">LOC125312841</name>
</gene>
<proteinExistence type="predicted"/>
<dbReference type="GeneID" id="125312841"/>
<dbReference type="RefSeq" id="XP_048128416.1">
    <property type="nucleotide sequence ID" value="XM_048272459.1"/>
</dbReference>
<evidence type="ECO:0000313" key="1">
    <source>
        <dbReference type="Proteomes" id="UP000827889"/>
    </source>
</evidence>
<organism evidence="1 2">
    <name type="scientific">Rhodamnia argentea</name>
    <dbReference type="NCBI Taxonomy" id="178133"/>
    <lineage>
        <taxon>Eukaryota</taxon>
        <taxon>Viridiplantae</taxon>
        <taxon>Streptophyta</taxon>
        <taxon>Embryophyta</taxon>
        <taxon>Tracheophyta</taxon>
        <taxon>Spermatophyta</taxon>
        <taxon>Magnoliopsida</taxon>
        <taxon>eudicotyledons</taxon>
        <taxon>Gunneridae</taxon>
        <taxon>Pentapetalae</taxon>
        <taxon>rosids</taxon>
        <taxon>malvids</taxon>
        <taxon>Myrtales</taxon>
        <taxon>Myrtaceae</taxon>
        <taxon>Myrtoideae</taxon>
        <taxon>Myrteae</taxon>
        <taxon>Australasian group</taxon>
        <taxon>Rhodamnia</taxon>
    </lineage>
</organism>